<comment type="caution">
    <text evidence="7">The sequence shown here is derived from an EMBL/GenBank/DDBJ whole genome shotgun (WGS) entry which is preliminary data.</text>
</comment>
<dbReference type="AlphaFoldDB" id="A0A9W4U7C1"/>
<dbReference type="SMART" id="SM00356">
    <property type="entry name" value="ZnF_C3H1"/>
    <property type="match status" value="2"/>
</dbReference>
<dbReference type="InterPro" id="IPR036855">
    <property type="entry name" value="Znf_CCCH_sf"/>
</dbReference>
<feature type="zinc finger region" description="C3H1-type" evidence="4">
    <location>
        <begin position="404"/>
        <end position="432"/>
    </location>
</feature>
<accession>A0A9W4U7C1</accession>
<reference evidence="7" key="1">
    <citation type="submission" date="2023-01" db="EMBL/GenBank/DDBJ databases">
        <authorList>
            <person name="Van Ghelder C."/>
            <person name="Rancurel C."/>
        </authorList>
    </citation>
    <scope>NUCLEOTIDE SEQUENCE</scope>
    <source>
        <strain evidence="7">CNCM I-4278</strain>
    </source>
</reference>
<evidence type="ECO:0000256" key="3">
    <source>
        <dbReference type="ARBA" id="ARBA00022833"/>
    </source>
</evidence>
<evidence type="ECO:0000256" key="2">
    <source>
        <dbReference type="ARBA" id="ARBA00022771"/>
    </source>
</evidence>
<dbReference type="Proteomes" id="UP001152607">
    <property type="component" value="Unassembled WGS sequence"/>
</dbReference>
<feature type="domain" description="C3H1-type" evidence="6">
    <location>
        <begin position="404"/>
        <end position="432"/>
    </location>
</feature>
<sequence>MSNDRKLNSLDTKLEQFRLSNSRHQDDVQNIIKGYSALIEEHSRLLDENKVLKDESIKEAVHVAAFPSRTVPRPYVLVLVDGNNYIFNDELIREKEEGGMRAARMLNEAAEKYLQRRTPRLDDARIIVRVYADLTSLSIRLAKANLSGKEKRSFSPFAAGFTRSLGFCDFLDALHEEGTKFKIRESFNAAFEDPACSHILYAACHDLSYMDNIVPHKVCRDKISLVQGADFDSNYHHFGLEVTDFSTIFRWSDLPTPAANPKHAPHTSERSKIATKNSGTKNGHASTSRNWRDINSYASDDVGVSLNGSQDVSSPHHKFKSQPCRYYAKGTCTRGDKCSYRHGSETTSTGSTEGFALDSVEDRPNRLPNILTPGLITINKHNHRLDKYLRPPTSQDWEIYRSYFKEKKPCNNYYLKGQCPNPYECEYDHEHLSPMLQYVLEYVVKENPCPRNGACREADCTYGHLCQKAGCPGPRLGKGCRMRKAMHGVDFQSMGTVPAIGKEEVRMREEDDGHGGFDLLV</sequence>
<dbReference type="Gene3D" id="3.30.1370.210">
    <property type="match status" value="1"/>
</dbReference>
<dbReference type="InterPro" id="IPR041367">
    <property type="entry name" value="Znf-CCCH_4"/>
</dbReference>
<keyword evidence="2 4" id="KW-0863">Zinc-finger</keyword>
<organism evidence="7 8">
    <name type="scientific">Periconia digitata</name>
    <dbReference type="NCBI Taxonomy" id="1303443"/>
    <lineage>
        <taxon>Eukaryota</taxon>
        <taxon>Fungi</taxon>
        <taxon>Dikarya</taxon>
        <taxon>Ascomycota</taxon>
        <taxon>Pezizomycotina</taxon>
        <taxon>Dothideomycetes</taxon>
        <taxon>Pleosporomycetidae</taxon>
        <taxon>Pleosporales</taxon>
        <taxon>Massarineae</taxon>
        <taxon>Periconiaceae</taxon>
        <taxon>Periconia</taxon>
    </lineage>
</organism>
<name>A0A9W4U7C1_9PLEO</name>
<feature type="region of interest" description="Disordered" evidence="5">
    <location>
        <begin position="258"/>
        <end position="292"/>
    </location>
</feature>
<dbReference type="PANTHER" id="PTHR37543">
    <property type="entry name" value="CCCH ZINC FINGER DNA BINDING PROTEIN (AFU_ORTHOLOGUE AFUA_5G12760)"/>
    <property type="match status" value="1"/>
</dbReference>
<evidence type="ECO:0000256" key="4">
    <source>
        <dbReference type="PROSITE-ProRule" id="PRU00723"/>
    </source>
</evidence>
<dbReference type="OrthoDB" id="2270193at2759"/>
<dbReference type="SUPFAM" id="SSF90229">
    <property type="entry name" value="CCCH zinc finger"/>
    <property type="match status" value="1"/>
</dbReference>
<dbReference type="Pfam" id="PF25543">
    <property type="entry name" value="zf-CCCH_tandem"/>
    <property type="match status" value="1"/>
</dbReference>
<evidence type="ECO:0000259" key="6">
    <source>
        <dbReference type="PROSITE" id="PS50103"/>
    </source>
</evidence>
<gene>
    <name evidence="7" type="ORF">PDIGIT_LOCUS3408</name>
</gene>
<protein>
    <recommendedName>
        <fullName evidence="6">C3H1-type domain-containing protein</fullName>
    </recommendedName>
</protein>
<feature type="compositionally biased region" description="Polar residues" evidence="5">
    <location>
        <begin position="274"/>
        <end position="289"/>
    </location>
</feature>
<evidence type="ECO:0000256" key="5">
    <source>
        <dbReference type="SAM" id="MobiDB-lite"/>
    </source>
</evidence>
<dbReference type="InterPro" id="IPR057654">
    <property type="entry name" value="Znf-CCCH_tandem"/>
</dbReference>
<evidence type="ECO:0000256" key="1">
    <source>
        <dbReference type="ARBA" id="ARBA00022723"/>
    </source>
</evidence>
<dbReference type="InterPro" id="IPR000571">
    <property type="entry name" value="Znf_CCCH"/>
</dbReference>
<keyword evidence="1 4" id="KW-0479">Metal-binding</keyword>
<dbReference type="PROSITE" id="PS50103">
    <property type="entry name" value="ZF_C3H1"/>
    <property type="match status" value="2"/>
</dbReference>
<proteinExistence type="predicted"/>
<dbReference type="Pfam" id="PF25542">
    <property type="entry name" value="zf-CCCH_12"/>
    <property type="match status" value="1"/>
</dbReference>
<dbReference type="Pfam" id="PF25540">
    <property type="entry name" value="DUF7923"/>
    <property type="match status" value="1"/>
</dbReference>
<dbReference type="Pfam" id="PF18044">
    <property type="entry name" value="zf-CCCH_4"/>
    <property type="match status" value="1"/>
</dbReference>
<feature type="zinc finger region" description="C3H1-type" evidence="4">
    <location>
        <begin position="318"/>
        <end position="345"/>
    </location>
</feature>
<dbReference type="PANTHER" id="PTHR37543:SF1">
    <property type="entry name" value="CCCH ZINC FINGER DNA BINDING PROTEIN (AFU_ORTHOLOGUE AFUA_5G12760)"/>
    <property type="match status" value="1"/>
</dbReference>
<dbReference type="EMBL" id="CAOQHR010000002">
    <property type="protein sequence ID" value="CAI6316084.1"/>
    <property type="molecule type" value="Genomic_DNA"/>
</dbReference>
<dbReference type="InterPro" id="IPR057683">
    <property type="entry name" value="DUF7923"/>
</dbReference>
<feature type="domain" description="C3H1-type" evidence="6">
    <location>
        <begin position="318"/>
        <end position="345"/>
    </location>
</feature>
<evidence type="ECO:0000313" key="8">
    <source>
        <dbReference type="Proteomes" id="UP001152607"/>
    </source>
</evidence>
<keyword evidence="3 4" id="KW-0862">Zinc</keyword>
<evidence type="ECO:0000313" key="7">
    <source>
        <dbReference type="EMBL" id="CAI6316084.1"/>
    </source>
</evidence>
<keyword evidence="8" id="KW-1185">Reference proteome</keyword>
<dbReference type="GO" id="GO:0008270">
    <property type="term" value="F:zinc ion binding"/>
    <property type="evidence" value="ECO:0007669"/>
    <property type="project" value="UniProtKB-KW"/>
</dbReference>